<dbReference type="InterPro" id="IPR001537">
    <property type="entry name" value="SpoU_MeTrfase"/>
</dbReference>
<dbReference type="Gene3D" id="3.30.1330.30">
    <property type="match status" value="1"/>
</dbReference>
<comment type="caution">
    <text evidence="4">The sequence shown here is derived from an EMBL/GenBank/DDBJ whole genome shotgun (WGS) entry which is preliminary data.</text>
</comment>
<reference evidence="4 5" key="1">
    <citation type="submission" date="2019-03" db="EMBL/GenBank/DDBJ databases">
        <title>Genomic Encyclopedia of Type Strains, Phase IV (KMG-IV): sequencing the most valuable type-strain genomes for metagenomic binning, comparative biology and taxonomic classification.</title>
        <authorList>
            <person name="Goeker M."/>
        </authorList>
    </citation>
    <scope>NUCLEOTIDE SEQUENCE [LARGE SCALE GENOMIC DNA]</scope>
    <source>
        <strain evidence="4 5">DSM 100048</strain>
    </source>
</reference>
<keyword evidence="2 4" id="KW-0808">Transferase</keyword>
<dbReference type="GO" id="GO:0006396">
    <property type="term" value="P:RNA processing"/>
    <property type="evidence" value="ECO:0007669"/>
    <property type="project" value="InterPro"/>
</dbReference>
<dbReference type="Gene3D" id="3.40.1280.10">
    <property type="match status" value="1"/>
</dbReference>
<sequence length="274" mass="29844">MSAPDAGGLRAIQSKDNPLYKRLLRLRQDTAFIARERRKGNAAVVLEGVHLAQMWLAYVGQPEAVLFNQAQLRQNHELQDLCATLPQEICIVLDTDLAEALSMVGHGPGVFCLVAPPALELPERLAENALWLDRVQDPGNVGTLLRTAAAAGIRQAFLSRGCAFAWSPKALRAGQGAQFGMRIHEDCELSALRSRLDIPMVVTALEGAQSLYQAELPRACAWVFGNEGQGVSEQLLSQADLRLRIPQSDAVESLNVAASAAICLFEQRRRQLSA</sequence>
<evidence type="ECO:0000313" key="5">
    <source>
        <dbReference type="Proteomes" id="UP000294692"/>
    </source>
</evidence>
<dbReference type="Pfam" id="PF00588">
    <property type="entry name" value="SpoU_methylase"/>
    <property type="match status" value="1"/>
</dbReference>
<dbReference type="GO" id="GO:0008173">
    <property type="term" value="F:RNA methyltransferase activity"/>
    <property type="evidence" value="ECO:0007669"/>
    <property type="project" value="InterPro"/>
</dbReference>
<keyword evidence="1 4" id="KW-0489">Methyltransferase</keyword>
<evidence type="ECO:0000259" key="3">
    <source>
        <dbReference type="Pfam" id="PF00588"/>
    </source>
</evidence>
<accession>A0A4R3VDJ3</accession>
<evidence type="ECO:0000256" key="1">
    <source>
        <dbReference type="ARBA" id="ARBA00022603"/>
    </source>
</evidence>
<dbReference type="InterPro" id="IPR029064">
    <property type="entry name" value="Ribosomal_eL30-like_sf"/>
</dbReference>
<feature type="domain" description="tRNA/rRNA methyltransferase SpoU type" evidence="3">
    <location>
        <begin position="129"/>
        <end position="265"/>
    </location>
</feature>
<proteinExistence type="predicted"/>
<dbReference type="PANTHER" id="PTHR43191:SF2">
    <property type="entry name" value="RRNA METHYLTRANSFERASE 3, MITOCHONDRIAL"/>
    <property type="match status" value="1"/>
</dbReference>
<dbReference type="SUPFAM" id="SSF75217">
    <property type="entry name" value="alpha/beta knot"/>
    <property type="match status" value="1"/>
</dbReference>
<dbReference type="InterPro" id="IPR029026">
    <property type="entry name" value="tRNA_m1G_MTases_N"/>
</dbReference>
<dbReference type="Proteomes" id="UP000294692">
    <property type="component" value="Unassembled WGS sequence"/>
</dbReference>
<organism evidence="4 5">
    <name type="scientific">Paracandidimonas soli</name>
    <dbReference type="NCBI Taxonomy" id="1917182"/>
    <lineage>
        <taxon>Bacteria</taxon>
        <taxon>Pseudomonadati</taxon>
        <taxon>Pseudomonadota</taxon>
        <taxon>Betaproteobacteria</taxon>
        <taxon>Burkholderiales</taxon>
        <taxon>Alcaligenaceae</taxon>
        <taxon>Paracandidimonas</taxon>
    </lineage>
</organism>
<dbReference type="RefSeq" id="WP_341539328.1">
    <property type="nucleotide sequence ID" value="NZ_JBHRVM010000001.1"/>
</dbReference>
<dbReference type="GO" id="GO:0003723">
    <property type="term" value="F:RNA binding"/>
    <property type="evidence" value="ECO:0007669"/>
    <property type="project" value="InterPro"/>
</dbReference>
<evidence type="ECO:0000256" key="2">
    <source>
        <dbReference type="ARBA" id="ARBA00022679"/>
    </source>
</evidence>
<protein>
    <submittedName>
        <fullName evidence="4">TrmH family RNA methyltransferase</fullName>
    </submittedName>
</protein>
<keyword evidence="5" id="KW-1185">Reference proteome</keyword>
<dbReference type="InterPro" id="IPR029028">
    <property type="entry name" value="Alpha/beta_knot_MTases"/>
</dbReference>
<dbReference type="GO" id="GO:0032259">
    <property type="term" value="P:methylation"/>
    <property type="evidence" value="ECO:0007669"/>
    <property type="project" value="UniProtKB-KW"/>
</dbReference>
<dbReference type="PANTHER" id="PTHR43191">
    <property type="entry name" value="RRNA METHYLTRANSFERASE 3"/>
    <property type="match status" value="1"/>
</dbReference>
<dbReference type="InterPro" id="IPR051259">
    <property type="entry name" value="rRNA_Methyltransferase"/>
</dbReference>
<name>A0A4R3VDJ3_9BURK</name>
<gene>
    <name evidence="4" type="ORF">EV686_102485</name>
</gene>
<dbReference type="EMBL" id="SMBX01000002">
    <property type="protein sequence ID" value="TCV01772.1"/>
    <property type="molecule type" value="Genomic_DNA"/>
</dbReference>
<dbReference type="AlphaFoldDB" id="A0A4R3VDJ3"/>
<dbReference type="SUPFAM" id="SSF55315">
    <property type="entry name" value="L30e-like"/>
    <property type="match status" value="1"/>
</dbReference>
<dbReference type="CDD" id="cd18095">
    <property type="entry name" value="SpoU-like_rRNA-MTase"/>
    <property type="match status" value="1"/>
</dbReference>
<evidence type="ECO:0000313" key="4">
    <source>
        <dbReference type="EMBL" id="TCV01772.1"/>
    </source>
</evidence>